<comment type="caution">
    <text evidence="6">The sequence shown here is derived from an EMBL/GenBank/DDBJ whole genome shotgun (WGS) entry which is preliminary data.</text>
</comment>
<dbReference type="PANTHER" id="PTHR43712:SF12">
    <property type="entry name" value="STERIGMATOCYSTIN 8-O-METHYLTRANSFERASE"/>
    <property type="match status" value="1"/>
</dbReference>
<dbReference type="PROSITE" id="PS51683">
    <property type="entry name" value="SAM_OMT_II"/>
    <property type="match status" value="1"/>
</dbReference>
<feature type="domain" description="O-methyltransferase C-terminal" evidence="5">
    <location>
        <begin position="166"/>
        <end position="376"/>
    </location>
</feature>
<accession>A0ABR1UHW4</accession>
<reference evidence="6 7" key="1">
    <citation type="submission" date="2023-01" db="EMBL/GenBank/DDBJ databases">
        <title>Analysis of 21 Apiospora genomes using comparative genomics revels a genus with tremendous synthesis potential of carbohydrate active enzymes and secondary metabolites.</title>
        <authorList>
            <person name="Sorensen T."/>
        </authorList>
    </citation>
    <scope>NUCLEOTIDE SEQUENCE [LARGE SCALE GENOMIC DNA]</scope>
    <source>
        <strain evidence="6 7">CBS 83171</strain>
    </source>
</reference>
<dbReference type="Pfam" id="PF00891">
    <property type="entry name" value="Methyltransf_2"/>
    <property type="match status" value="1"/>
</dbReference>
<dbReference type="InterPro" id="IPR016461">
    <property type="entry name" value="COMT-like"/>
</dbReference>
<evidence type="ECO:0000259" key="5">
    <source>
        <dbReference type="Pfam" id="PF00891"/>
    </source>
</evidence>
<keyword evidence="2" id="KW-0808">Transferase</keyword>
<evidence type="ECO:0000256" key="4">
    <source>
        <dbReference type="SAM" id="MobiDB-lite"/>
    </source>
</evidence>
<keyword evidence="7" id="KW-1185">Reference proteome</keyword>
<sequence>MVHRVIKPSPTPDLVSLARDVLRQTEEITKYLEGNGFSVPLSLQGRRAHLKPRKDLTLLADGPKRFWRQLCGFSWDLGAFQVALDSEFFTLIPAVDRTERIVRQLIAYGVFAEHEAGMVSHPPASLAMQGEEFRCFVHYSMRERLKSSAANGFYLQSGSSEEANGNQDSIAKQHGTGAYEQVAKDPEHSEIFARAMAGWKKLNVQHNDLLQDSFDRANRKGTAIDVGGSNGHISRDFARRYPHLTFIVQDTNRDMLRQGAVKLTDDIRDRVSFMEHSFFESQPPIQGVNACAFLLQQCAHNWAGPDVVAIFKALVSGLESAGTDTPLLINEIILPGRGEWSRHQERLARQMDIAMMAVHGAKERTRAELEALLKEADPRYEIRTVFDDGPLGVLELAMFLGDAVGGNRVDVGCPKAQFEVVDDGTLLPSSITGQTILKSL</sequence>
<feature type="region of interest" description="Disordered" evidence="4">
    <location>
        <begin position="159"/>
        <end position="183"/>
    </location>
</feature>
<dbReference type="Gene3D" id="3.40.50.150">
    <property type="entry name" value="Vaccinia Virus protein VP39"/>
    <property type="match status" value="1"/>
</dbReference>
<dbReference type="PANTHER" id="PTHR43712">
    <property type="entry name" value="PUTATIVE (AFU_ORTHOLOGUE AFUA_4G14580)-RELATED"/>
    <property type="match status" value="1"/>
</dbReference>
<dbReference type="InterPro" id="IPR001077">
    <property type="entry name" value="COMT_C"/>
</dbReference>
<protein>
    <recommendedName>
        <fullName evidence="5">O-methyltransferase C-terminal domain-containing protein</fullName>
    </recommendedName>
</protein>
<proteinExistence type="predicted"/>
<evidence type="ECO:0000313" key="7">
    <source>
        <dbReference type="Proteomes" id="UP001446871"/>
    </source>
</evidence>
<dbReference type="Proteomes" id="UP001446871">
    <property type="component" value="Unassembled WGS sequence"/>
</dbReference>
<name>A0ABR1UHW4_9PEZI</name>
<organism evidence="6 7">
    <name type="scientific">Apiospora saccharicola</name>
    <dbReference type="NCBI Taxonomy" id="335842"/>
    <lineage>
        <taxon>Eukaryota</taxon>
        <taxon>Fungi</taxon>
        <taxon>Dikarya</taxon>
        <taxon>Ascomycota</taxon>
        <taxon>Pezizomycotina</taxon>
        <taxon>Sordariomycetes</taxon>
        <taxon>Xylariomycetidae</taxon>
        <taxon>Amphisphaeriales</taxon>
        <taxon>Apiosporaceae</taxon>
        <taxon>Apiospora</taxon>
    </lineage>
</organism>
<gene>
    <name evidence="6" type="ORF">PG996_011391</name>
</gene>
<evidence type="ECO:0000313" key="6">
    <source>
        <dbReference type="EMBL" id="KAK8057454.1"/>
    </source>
</evidence>
<evidence type="ECO:0000256" key="1">
    <source>
        <dbReference type="ARBA" id="ARBA00022603"/>
    </source>
</evidence>
<dbReference type="EMBL" id="JAQQWM010000007">
    <property type="protein sequence ID" value="KAK8057454.1"/>
    <property type="molecule type" value="Genomic_DNA"/>
</dbReference>
<feature type="compositionally biased region" description="Polar residues" evidence="4">
    <location>
        <begin position="159"/>
        <end position="170"/>
    </location>
</feature>
<evidence type="ECO:0000256" key="3">
    <source>
        <dbReference type="ARBA" id="ARBA00022691"/>
    </source>
</evidence>
<dbReference type="SUPFAM" id="SSF53335">
    <property type="entry name" value="S-adenosyl-L-methionine-dependent methyltransferases"/>
    <property type="match status" value="1"/>
</dbReference>
<evidence type="ECO:0000256" key="2">
    <source>
        <dbReference type="ARBA" id="ARBA00022679"/>
    </source>
</evidence>
<keyword evidence="1" id="KW-0489">Methyltransferase</keyword>
<dbReference type="InterPro" id="IPR029063">
    <property type="entry name" value="SAM-dependent_MTases_sf"/>
</dbReference>
<keyword evidence="3" id="KW-0949">S-adenosyl-L-methionine</keyword>